<evidence type="ECO:0000313" key="5">
    <source>
        <dbReference type="Proteomes" id="UP000078560"/>
    </source>
</evidence>
<dbReference type="AlphaFoldDB" id="A0A1A8X7Q9"/>
<organism evidence="3 4">
    <name type="scientific">Plasmodium ovale curtisi</name>
    <dbReference type="NCBI Taxonomy" id="864141"/>
    <lineage>
        <taxon>Eukaryota</taxon>
        <taxon>Sar</taxon>
        <taxon>Alveolata</taxon>
        <taxon>Apicomplexa</taxon>
        <taxon>Aconoidasida</taxon>
        <taxon>Haemosporida</taxon>
        <taxon>Plasmodiidae</taxon>
        <taxon>Plasmodium</taxon>
        <taxon>Plasmodium (Plasmodium)</taxon>
    </lineage>
</organism>
<evidence type="ECO:0000313" key="4">
    <source>
        <dbReference type="Proteomes" id="UP000078546"/>
    </source>
</evidence>
<dbReference type="EMBL" id="FLQU01002126">
    <property type="protein sequence ID" value="SBS95668.1"/>
    <property type="molecule type" value="Genomic_DNA"/>
</dbReference>
<evidence type="ECO:0000313" key="2">
    <source>
        <dbReference type="EMBL" id="SBS95668.1"/>
    </source>
</evidence>
<protein>
    <submittedName>
        <fullName evidence="3">Uncharacterized protein</fullName>
    </submittedName>
</protein>
<evidence type="ECO:0000256" key="1">
    <source>
        <dbReference type="SAM" id="MobiDB-lite"/>
    </source>
</evidence>
<evidence type="ECO:0000313" key="3">
    <source>
        <dbReference type="EMBL" id="SBT01286.1"/>
    </source>
</evidence>
<gene>
    <name evidence="3" type="ORF">POVCU1_065760</name>
    <name evidence="2" type="ORF">POVCU2_0097740</name>
</gene>
<dbReference type="Proteomes" id="UP000078560">
    <property type="component" value="Unassembled WGS sequence"/>
</dbReference>
<feature type="compositionally biased region" description="Basic and acidic residues" evidence="1">
    <location>
        <begin position="32"/>
        <end position="56"/>
    </location>
</feature>
<sequence length="77" mass="9260">MVYLRQHQSKVEKRQNKVIRDWEKKWGNICEKSTREEGEHTTRRSNHGEIKEEKKNKANTFAMEKSDIGLSPNYRNK</sequence>
<reference evidence="4 5" key="1">
    <citation type="submission" date="2016-05" db="EMBL/GenBank/DDBJ databases">
        <authorList>
            <person name="Naeem Raeece"/>
        </authorList>
    </citation>
    <scope>NUCLEOTIDE SEQUENCE [LARGE SCALE GENOMIC DNA]</scope>
</reference>
<proteinExistence type="predicted"/>
<feature type="region of interest" description="Disordered" evidence="1">
    <location>
        <begin position="32"/>
        <end position="77"/>
    </location>
</feature>
<reference evidence="3" key="2">
    <citation type="submission" date="2016-05" db="EMBL/GenBank/DDBJ databases">
        <authorList>
            <person name="Lavstsen T."/>
            <person name="Jespersen J.S."/>
        </authorList>
    </citation>
    <scope>NUCLEOTIDE SEQUENCE [LARGE SCALE GENOMIC DNA]</scope>
</reference>
<name>A0A1A8X7Q9_PLAOA</name>
<dbReference type="EMBL" id="FLQV01002408">
    <property type="protein sequence ID" value="SBT01286.1"/>
    <property type="molecule type" value="Genomic_DNA"/>
</dbReference>
<dbReference type="Proteomes" id="UP000078546">
    <property type="component" value="Unassembled WGS sequence"/>
</dbReference>
<accession>A0A1A8X7Q9</accession>